<dbReference type="Pfam" id="PF10868">
    <property type="entry name" value="Defensin_like"/>
    <property type="match status" value="1"/>
</dbReference>
<dbReference type="PANTHER" id="PTHR34453:SF3">
    <property type="entry name" value="DEFENSIN-LIKE (DEFL) FAMILY PROTEIN-RELATED"/>
    <property type="match status" value="1"/>
</dbReference>
<evidence type="ECO:0000256" key="1">
    <source>
        <dbReference type="ARBA" id="ARBA00004613"/>
    </source>
</evidence>
<reference evidence="9 10" key="1">
    <citation type="submission" date="2024-01" db="EMBL/GenBank/DDBJ databases">
        <title>The genomes of 5 underutilized Papilionoideae crops provide insights into root nodulation and disease resistanc.</title>
        <authorList>
            <person name="Jiang F."/>
        </authorList>
    </citation>
    <scope>NUCLEOTIDE SEQUENCE [LARGE SCALE GENOMIC DNA]</scope>
    <source>
        <strain evidence="9">JINMINGXINNONG_FW02</strain>
        <tissue evidence="9">Leaves</tissue>
    </source>
</reference>
<evidence type="ECO:0000256" key="5">
    <source>
        <dbReference type="ARBA" id="ARBA00022577"/>
    </source>
</evidence>
<dbReference type="GO" id="GO:0005576">
    <property type="term" value="C:extracellular region"/>
    <property type="evidence" value="ECO:0007669"/>
    <property type="project" value="UniProtKB-SubCell"/>
</dbReference>
<evidence type="ECO:0000313" key="10">
    <source>
        <dbReference type="Proteomes" id="UP001374584"/>
    </source>
</evidence>
<evidence type="ECO:0000256" key="8">
    <source>
        <dbReference type="SAM" id="SignalP"/>
    </source>
</evidence>
<dbReference type="GO" id="GO:0031640">
    <property type="term" value="P:killing of cells of another organism"/>
    <property type="evidence" value="ECO:0007669"/>
    <property type="project" value="UniProtKB-KW"/>
</dbReference>
<keyword evidence="4" id="KW-0929">Antimicrobial</keyword>
<evidence type="ECO:0000256" key="4">
    <source>
        <dbReference type="ARBA" id="ARBA00022529"/>
    </source>
</evidence>
<name>A0AAN9RDR2_PHACN</name>
<protein>
    <submittedName>
        <fullName evidence="9">Uncharacterized protein</fullName>
    </submittedName>
</protein>
<gene>
    <name evidence="9" type="ORF">VNO80_10796</name>
</gene>
<feature type="signal peptide" evidence="8">
    <location>
        <begin position="1"/>
        <end position="27"/>
    </location>
</feature>
<comment type="similarity">
    <text evidence="2">Belongs to the DEFL family.</text>
</comment>
<dbReference type="EMBL" id="JAYMYR010000004">
    <property type="protein sequence ID" value="KAK7368766.1"/>
    <property type="molecule type" value="Genomic_DNA"/>
</dbReference>
<evidence type="ECO:0000256" key="7">
    <source>
        <dbReference type="ARBA" id="ARBA00022821"/>
    </source>
</evidence>
<dbReference type="InterPro" id="IPR022618">
    <property type="entry name" value="Defensin-like_20-28"/>
</dbReference>
<proteinExistence type="inferred from homology"/>
<comment type="caution">
    <text evidence="9">The sequence shown here is derived from an EMBL/GenBank/DDBJ whole genome shotgun (WGS) entry which is preliminary data.</text>
</comment>
<feature type="chain" id="PRO_5042866713" evidence="8">
    <location>
        <begin position="28"/>
        <end position="103"/>
    </location>
</feature>
<keyword evidence="10" id="KW-1185">Reference proteome</keyword>
<organism evidence="9 10">
    <name type="scientific">Phaseolus coccineus</name>
    <name type="common">Scarlet runner bean</name>
    <name type="synonym">Phaseolus multiflorus</name>
    <dbReference type="NCBI Taxonomy" id="3886"/>
    <lineage>
        <taxon>Eukaryota</taxon>
        <taxon>Viridiplantae</taxon>
        <taxon>Streptophyta</taxon>
        <taxon>Embryophyta</taxon>
        <taxon>Tracheophyta</taxon>
        <taxon>Spermatophyta</taxon>
        <taxon>Magnoliopsida</taxon>
        <taxon>eudicotyledons</taxon>
        <taxon>Gunneridae</taxon>
        <taxon>Pentapetalae</taxon>
        <taxon>rosids</taxon>
        <taxon>fabids</taxon>
        <taxon>Fabales</taxon>
        <taxon>Fabaceae</taxon>
        <taxon>Papilionoideae</taxon>
        <taxon>50 kb inversion clade</taxon>
        <taxon>NPAAA clade</taxon>
        <taxon>indigoferoid/millettioid clade</taxon>
        <taxon>Phaseoleae</taxon>
        <taxon>Phaseolus</taxon>
    </lineage>
</organism>
<comment type="subcellular location">
    <subcellularLocation>
        <location evidence="1">Secreted</location>
    </subcellularLocation>
</comment>
<keyword evidence="7" id="KW-0611">Plant defense</keyword>
<evidence type="ECO:0000313" key="9">
    <source>
        <dbReference type="EMBL" id="KAK7368766.1"/>
    </source>
</evidence>
<dbReference type="PANTHER" id="PTHR34453">
    <property type="entry name" value="DEFENSIN-LIKE (DEFL) FAMILY PROTEIN-RELATED"/>
    <property type="match status" value="1"/>
</dbReference>
<accession>A0AAN9RDR2</accession>
<keyword evidence="5" id="KW-0295">Fungicide</keyword>
<evidence type="ECO:0000256" key="2">
    <source>
        <dbReference type="ARBA" id="ARBA00006722"/>
    </source>
</evidence>
<dbReference type="Proteomes" id="UP001374584">
    <property type="component" value="Unassembled WGS sequence"/>
</dbReference>
<dbReference type="GO" id="GO:0050832">
    <property type="term" value="P:defense response to fungus"/>
    <property type="evidence" value="ECO:0007669"/>
    <property type="project" value="UniProtKB-KW"/>
</dbReference>
<keyword evidence="3" id="KW-0964">Secreted</keyword>
<dbReference type="AlphaFoldDB" id="A0AAN9RDR2"/>
<keyword evidence="6 8" id="KW-0732">Signal</keyword>
<evidence type="ECO:0000256" key="6">
    <source>
        <dbReference type="ARBA" id="ARBA00022729"/>
    </source>
</evidence>
<sequence>MTVAVRTLVPLLAGILVIISLLVGTESRYEKTMDKSSMMDLAELMNMEEIQTDVHCCYDNRVGSCNPGTEDDKHCNSLCLKHPCEKGGGCKVFGHEHRCHCFC</sequence>
<evidence type="ECO:0000256" key="3">
    <source>
        <dbReference type="ARBA" id="ARBA00022525"/>
    </source>
</evidence>